<dbReference type="InterPro" id="IPR006458">
    <property type="entry name" value="Ovate_C"/>
</dbReference>
<keyword evidence="2 6" id="KW-0678">Repressor</keyword>
<keyword evidence="5 6" id="KW-0539">Nucleus</keyword>
<dbReference type="AlphaFoldDB" id="A0ABD3DKT2"/>
<dbReference type="PANTHER" id="PTHR33057:SF98">
    <property type="entry name" value="TRANSCRIPTION REPRESSOR OFP18"/>
    <property type="match status" value="1"/>
</dbReference>
<dbReference type="PROSITE" id="PS51754">
    <property type="entry name" value="OVATE"/>
    <property type="match status" value="1"/>
</dbReference>
<evidence type="ECO:0000313" key="9">
    <source>
        <dbReference type="Proteomes" id="UP001632038"/>
    </source>
</evidence>
<name>A0ABD3DKT2_9LAMI</name>
<dbReference type="Proteomes" id="UP001632038">
    <property type="component" value="Unassembled WGS sequence"/>
</dbReference>
<feature type="domain" description="OVATE" evidence="7">
    <location>
        <begin position="145"/>
        <end position="204"/>
    </location>
</feature>
<evidence type="ECO:0000256" key="6">
    <source>
        <dbReference type="RuleBase" id="RU367028"/>
    </source>
</evidence>
<comment type="function">
    <text evidence="6">Transcriptional repressor that regulates multiple aspects of plant growth and development.</text>
</comment>
<evidence type="ECO:0000256" key="3">
    <source>
        <dbReference type="ARBA" id="ARBA00023015"/>
    </source>
</evidence>
<proteinExistence type="predicted"/>
<accession>A0ABD3DKT2</accession>
<protein>
    <recommendedName>
        <fullName evidence="6">Transcription repressor</fullName>
    </recommendedName>
    <alternativeName>
        <fullName evidence="6">Ovate family protein</fullName>
    </alternativeName>
</protein>
<dbReference type="GO" id="GO:0005634">
    <property type="term" value="C:nucleus"/>
    <property type="evidence" value="ECO:0007669"/>
    <property type="project" value="UniProtKB-SubCell"/>
</dbReference>
<dbReference type="PANTHER" id="PTHR33057">
    <property type="entry name" value="TRANSCRIPTION REPRESSOR OFP7-RELATED"/>
    <property type="match status" value="1"/>
</dbReference>
<gene>
    <name evidence="8" type="ORF">CASFOL_013523</name>
</gene>
<evidence type="ECO:0000259" key="7">
    <source>
        <dbReference type="PROSITE" id="PS51754"/>
    </source>
</evidence>
<dbReference type="NCBIfam" id="TIGR01568">
    <property type="entry name" value="A_thal_3678"/>
    <property type="match status" value="1"/>
</dbReference>
<evidence type="ECO:0000256" key="1">
    <source>
        <dbReference type="ARBA" id="ARBA00004123"/>
    </source>
</evidence>
<comment type="subcellular location">
    <subcellularLocation>
        <location evidence="1 6">Nucleus</location>
    </subcellularLocation>
</comment>
<keyword evidence="3 6" id="KW-0805">Transcription regulation</keyword>
<keyword evidence="9" id="KW-1185">Reference proteome</keyword>
<organism evidence="8 9">
    <name type="scientific">Castilleja foliolosa</name>
    <dbReference type="NCBI Taxonomy" id="1961234"/>
    <lineage>
        <taxon>Eukaryota</taxon>
        <taxon>Viridiplantae</taxon>
        <taxon>Streptophyta</taxon>
        <taxon>Embryophyta</taxon>
        <taxon>Tracheophyta</taxon>
        <taxon>Spermatophyta</taxon>
        <taxon>Magnoliopsida</taxon>
        <taxon>eudicotyledons</taxon>
        <taxon>Gunneridae</taxon>
        <taxon>Pentapetalae</taxon>
        <taxon>asterids</taxon>
        <taxon>lamiids</taxon>
        <taxon>Lamiales</taxon>
        <taxon>Orobanchaceae</taxon>
        <taxon>Pedicularideae</taxon>
        <taxon>Castillejinae</taxon>
        <taxon>Castilleja</taxon>
    </lineage>
</organism>
<dbReference type="InterPro" id="IPR038933">
    <property type="entry name" value="Ovate"/>
</dbReference>
<dbReference type="GO" id="GO:0045892">
    <property type="term" value="P:negative regulation of DNA-templated transcription"/>
    <property type="evidence" value="ECO:0007669"/>
    <property type="project" value="UniProtKB-UniRule"/>
</dbReference>
<reference evidence="9" key="1">
    <citation type="journal article" date="2024" name="IScience">
        <title>Strigolactones Initiate the Formation of Haustorium-like Structures in Castilleja.</title>
        <authorList>
            <person name="Buerger M."/>
            <person name="Peterson D."/>
            <person name="Chory J."/>
        </authorList>
    </citation>
    <scope>NUCLEOTIDE SEQUENCE [LARGE SCALE GENOMIC DNA]</scope>
</reference>
<evidence type="ECO:0000256" key="4">
    <source>
        <dbReference type="ARBA" id="ARBA00023163"/>
    </source>
</evidence>
<dbReference type="Pfam" id="PF04844">
    <property type="entry name" value="Ovate"/>
    <property type="match status" value="1"/>
</dbReference>
<evidence type="ECO:0000313" key="8">
    <source>
        <dbReference type="EMBL" id="KAL3642708.1"/>
    </source>
</evidence>
<keyword evidence="4 6" id="KW-0804">Transcription</keyword>
<sequence>MVKKKMKFPFLFKSSKTTATTSAAAATSAWPWPTCASSPNTLSFRSNPTPTNIYKTLNAAFLDEDGDKNTAEISSATPDSIINIRREESFSSASEILEPPNADDSAFVLGLRSDRLFFEPGETNSILEEAKSQGDFPYKQTAALMAVDSRDPFFDFRVSMEEMVEAHGLKDWGCLEELLACYLRVNPKSNHGYIIGAFVDLLLRLALEETDDVSGSSSSAIDEPCSSSSSNAIQLSFTSPSFSSSTCSSISPCFSLLENGDGIIVEKNVNASSLSSSSSCSLGV</sequence>
<comment type="caution">
    <text evidence="8">The sequence shown here is derived from an EMBL/GenBank/DDBJ whole genome shotgun (WGS) entry which is preliminary data.</text>
</comment>
<evidence type="ECO:0000256" key="2">
    <source>
        <dbReference type="ARBA" id="ARBA00022491"/>
    </source>
</evidence>
<dbReference type="EMBL" id="JAVIJP010000016">
    <property type="protein sequence ID" value="KAL3642708.1"/>
    <property type="molecule type" value="Genomic_DNA"/>
</dbReference>
<evidence type="ECO:0000256" key="5">
    <source>
        <dbReference type="ARBA" id="ARBA00023242"/>
    </source>
</evidence>